<protein>
    <recommendedName>
        <fullName evidence="2">Aminoglycoside phosphotransferase domain-containing protein</fullName>
    </recommendedName>
</protein>
<dbReference type="GO" id="GO:0006646">
    <property type="term" value="P:phosphatidylethanolamine biosynthetic process"/>
    <property type="evidence" value="ECO:0007669"/>
    <property type="project" value="TreeGrafter"/>
</dbReference>
<dbReference type="PANTHER" id="PTHR22603:SF66">
    <property type="entry name" value="ETHANOLAMINE KINASE"/>
    <property type="match status" value="1"/>
</dbReference>
<dbReference type="Gene3D" id="3.30.200.20">
    <property type="entry name" value="Phosphorylase Kinase, domain 1"/>
    <property type="match status" value="1"/>
</dbReference>
<gene>
    <name evidence="1" type="ORF">METZ01_LOCUS247515</name>
</gene>
<dbReference type="SUPFAM" id="SSF56112">
    <property type="entry name" value="Protein kinase-like (PK-like)"/>
    <property type="match status" value="1"/>
</dbReference>
<dbReference type="AlphaFoldDB" id="A0A382I7J6"/>
<name>A0A382I7J6_9ZZZZ</name>
<dbReference type="InterPro" id="IPR011009">
    <property type="entry name" value="Kinase-like_dom_sf"/>
</dbReference>
<dbReference type="Gene3D" id="3.90.1200.10">
    <property type="match status" value="1"/>
</dbReference>
<proteinExistence type="predicted"/>
<evidence type="ECO:0000313" key="1">
    <source>
        <dbReference type="EMBL" id="SVB94661.1"/>
    </source>
</evidence>
<dbReference type="GO" id="GO:0004305">
    <property type="term" value="F:ethanolamine kinase activity"/>
    <property type="evidence" value="ECO:0007669"/>
    <property type="project" value="TreeGrafter"/>
</dbReference>
<dbReference type="PANTHER" id="PTHR22603">
    <property type="entry name" value="CHOLINE/ETHANOALAMINE KINASE"/>
    <property type="match status" value="1"/>
</dbReference>
<reference evidence="1" key="1">
    <citation type="submission" date="2018-05" db="EMBL/GenBank/DDBJ databases">
        <authorList>
            <person name="Lanie J.A."/>
            <person name="Ng W.-L."/>
            <person name="Kazmierczak K.M."/>
            <person name="Andrzejewski T.M."/>
            <person name="Davidsen T.M."/>
            <person name="Wayne K.J."/>
            <person name="Tettelin H."/>
            <person name="Glass J.I."/>
            <person name="Rusch D."/>
            <person name="Podicherti R."/>
            <person name="Tsui H.-C.T."/>
            <person name="Winkler M.E."/>
        </authorList>
    </citation>
    <scope>NUCLEOTIDE SEQUENCE</scope>
</reference>
<dbReference type="Pfam" id="PF01633">
    <property type="entry name" value="Choline_kinase"/>
    <property type="match status" value="1"/>
</dbReference>
<dbReference type="GO" id="GO:0005737">
    <property type="term" value="C:cytoplasm"/>
    <property type="evidence" value="ECO:0007669"/>
    <property type="project" value="TreeGrafter"/>
</dbReference>
<organism evidence="1">
    <name type="scientific">marine metagenome</name>
    <dbReference type="NCBI Taxonomy" id="408172"/>
    <lineage>
        <taxon>unclassified sequences</taxon>
        <taxon>metagenomes</taxon>
        <taxon>ecological metagenomes</taxon>
    </lineage>
</organism>
<dbReference type="EMBL" id="UINC01065225">
    <property type="protein sequence ID" value="SVB94661.1"/>
    <property type="molecule type" value="Genomic_DNA"/>
</dbReference>
<sequence>MNINEIIKKLNTISVFQDEITVKRLYGGLSNYSYLVTDSNKKYVARFLTNRKHYHVLNFHELAASKAASEAGVAPKVIYNEKEFLIFEYISSNPLTFENLKQEKYLKKIICLLKIVHKNVANYFHGPALIFWPFHSIKDYARTLKEINSPYIGVLNTLLDDSEMFENMLSPSEIVFSHGDMYPLNILDDGKKFWFIDWEHAGFNHALTDLASISKHGELNQNEENYILEQYYEDSVSSKLMCQLNIIKCASIIREILWSMIAEIKLPINYDFNDYTHKTLEKYKIQLDSFKSIYL</sequence>
<evidence type="ECO:0008006" key="2">
    <source>
        <dbReference type="Google" id="ProtNLM"/>
    </source>
</evidence>
<dbReference type="CDD" id="cd05151">
    <property type="entry name" value="ChoK-like"/>
    <property type="match status" value="1"/>
</dbReference>
<accession>A0A382I7J6</accession>